<name>A0A229T558_9PSEU</name>
<proteinExistence type="inferred from homology"/>
<evidence type="ECO:0000313" key="4">
    <source>
        <dbReference type="EMBL" id="OXM65909.1"/>
    </source>
</evidence>
<dbReference type="AlphaFoldDB" id="A0A229T558"/>
<dbReference type="InterPro" id="IPR023393">
    <property type="entry name" value="START-like_dom_sf"/>
</dbReference>
<protein>
    <recommendedName>
        <fullName evidence="3">Activator of Hsp90 ATPase homologue 1/2-like C-terminal domain-containing protein</fullName>
    </recommendedName>
</protein>
<evidence type="ECO:0000256" key="2">
    <source>
        <dbReference type="SAM" id="MobiDB-lite"/>
    </source>
</evidence>
<dbReference type="InterPro" id="IPR013538">
    <property type="entry name" value="ASHA1/2-like_C"/>
</dbReference>
<dbReference type="Pfam" id="PF08327">
    <property type="entry name" value="AHSA1"/>
    <property type="match status" value="1"/>
</dbReference>
<accession>A0A229T558</accession>
<keyword evidence="5" id="KW-1185">Reference proteome</keyword>
<feature type="compositionally biased region" description="Low complexity" evidence="2">
    <location>
        <begin position="335"/>
        <end position="346"/>
    </location>
</feature>
<feature type="domain" description="Activator of Hsp90 ATPase homologue 1/2-like C-terminal" evidence="3">
    <location>
        <begin position="51"/>
        <end position="170"/>
    </location>
</feature>
<gene>
    <name evidence="4" type="ORF">CF165_21225</name>
</gene>
<comment type="caution">
    <text evidence="4">The sequence shown here is derived from an EMBL/GenBank/DDBJ whole genome shotgun (WGS) entry which is preliminary data.</text>
</comment>
<dbReference type="CDD" id="cd07814">
    <property type="entry name" value="SRPBCC_CalC_Aha1-like"/>
    <property type="match status" value="1"/>
</dbReference>
<dbReference type="EMBL" id="NMUL01000021">
    <property type="protein sequence ID" value="OXM65909.1"/>
    <property type="molecule type" value="Genomic_DNA"/>
</dbReference>
<dbReference type="Gene3D" id="3.30.530.20">
    <property type="match status" value="2"/>
</dbReference>
<sequence length="346" mass="37813">MTTVDKTALPDELLVPLDEPSPFPPLRPSARPVAQDRWERLITTVLIPAGVDAVWEALTTPERVGRWLAVTGRGWACPGEASILDFRDGEFFRCQTDVVEPPDGDDRSARLGYRWRWVGVGPATRVTWQLAELGDSTSVTVTEIGANGPADWRSWNGMGWPGILDQLADHIATDRDVRWTWRRMGPYVQAELPVSPFEAWAALTAVPALQFWLGRTAGSLANGDRMPFVLGDASGTAALTVTEHVEAGQRFPSYLPSASFALERLGWPGQLSGHLWIEPAQLGGSLLQVFHTGWEMFGSREAAPHDRTLLTQFWVGAFGRLGHLLGGARPPGPSGRPSSGPHSWSV</sequence>
<dbReference type="SUPFAM" id="SSF55961">
    <property type="entry name" value="Bet v1-like"/>
    <property type="match status" value="2"/>
</dbReference>
<comment type="similarity">
    <text evidence="1">Belongs to the AHA1 family.</text>
</comment>
<reference evidence="5" key="1">
    <citation type="submission" date="2017-07" db="EMBL/GenBank/DDBJ databases">
        <title>Comparative genome mining reveals phylogenetic distribution patterns of secondary metabolites in Amycolatopsis.</title>
        <authorList>
            <person name="Adamek M."/>
            <person name="Alanjary M."/>
            <person name="Sales-Ortells H."/>
            <person name="Goodfellow M."/>
            <person name="Bull A.T."/>
            <person name="Kalinowski J."/>
            <person name="Ziemert N."/>
        </authorList>
    </citation>
    <scope>NUCLEOTIDE SEQUENCE [LARGE SCALE GENOMIC DNA]</scope>
    <source>
        <strain evidence="5">H5</strain>
    </source>
</reference>
<evidence type="ECO:0000256" key="1">
    <source>
        <dbReference type="ARBA" id="ARBA00006817"/>
    </source>
</evidence>
<dbReference type="OrthoDB" id="9801363at2"/>
<dbReference type="Proteomes" id="UP000215199">
    <property type="component" value="Unassembled WGS sequence"/>
</dbReference>
<feature type="region of interest" description="Disordered" evidence="2">
    <location>
        <begin position="326"/>
        <end position="346"/>
    </location>
</feature>
<organism evidence="4 5">
    <name type="scientific">Amycolatopsis vastitatis</name>
    <dbReference type="NCBI Taxonomy" id="1905142"/>
    <lineage>
        <taxon>Bacteria</taxon>
        <taxon>Bacillati</taxon>
        <taxon>Actinomycetota</taxon>
        <taxon>Actinomycetes</taxon>
        <taxon>Pseudonocardiales</taxon>
        <taxon>Pseudonocardiaceae</taxon>
        <taxon>Amycolatopsis</taxon>
    </lineage>
</organism>
<dbReference type="RefSeq" id="WP_093949271.1">
    <property type="nucleotide sequence ID" value="NZ_NMUL01000021.1"/>
</dbReference>
<evidence type="ECO:0000313" key="5">
    <source>
        <dbReference type="Proteomes" id="UP000215199"/>
    </source>
</evidence>
<evidence type="ECO:0000259" key="3">
    <source>
        <dbReference type="Pfam" id="PF08327"/>
    </source>
</evidence>